<name>A0ABY7B9H0_9PSEU</name>
<keyword evidence="2" id="KW-0804">Transcription</keyword>
<dbReference type="InterPro" id="IPR041916">
    <property type="entry name" value="Anti_sigma_zinc_sf"/>
</dbReference>
<evidence type="ECO:0000256" key="2">
    <source>
        <dbReference type="ARBA" id="ARBA00023163"/>
    </source>
</evidence>
<evidence type="ECO:0000313" key="5">
    <source>
        <dbReference type="Proteomes" id="UP001163203"/>
    </source>
</evidence>
<dbReference type="Proteomes" id="UP001163203">
    <property type="component" value="Chromosome"/>
</dbReference>
<organism evidence="4 5">
    <name type="scientific">Amycolatopsis cynarae</name>
    <dbReference type="NCBI Taxonomy" id="2995223"/>
    <lineage>
        <taxon>Bacteria</taxon>
        <taxon>Bacillati</taxon>
        <taxon>Actinomycetota</taxon>
        <taxon>Actinomycetes</taxon>
        <taxon>Pseudonocardiales</taxon>
        <taxon>Pseudonocardiaceae</taxon>
        <taxon>Amycolatopsis</taxon>
    </lineage>
</organism>
<keyword evidence="5" id="KW-1185">Reference proteome</keyword>
<reference evidence="4" key="1">
    <citation type="submission" date="2022-11" db="EMBL/GenBank/DDBJ databases">
        <authorList>
            <person name="Mo P."/>
        </authorList>
    </citation>
    <scope>NUCLEOTIDE SEQUENCE</scope>
    <source>
        <strain evidence="4">HUAS 11-8</strain>
    </source>
</reference>
<proteinExistence type="predicted"/>
<dbReference type="EMBL" id="CP113836">
    <property type="protein sequence ID" value="WAL67798.1"/>
    <property type="molecule type" value="Genomic_DNA"/>
</dbReference>
<protein>
    <recommendedName>
        <fullName evidence="6">Zinc-finger domain-containing protein</fullName>
    </recommendedName>
</protein>
<evidence type="ECO:0000256" key="1">
    <source>
        <dbReference type="ARBA" id="ARBA00023015"/>
    </source>
</evidence>
<gene>
    <name evidence="4" type="ORF">ORV05_08500</name>
</gene>
<keyword evidence="3" id="KW-0472">Membrane</keyword>
<feature type="transmembrane region" description="Helical" evidence="3">
    <location>
        <begin position="94"/>
        <end position="114"/>
    </location>
</feature>
<sequence>MNPACAALRPELAETLMLGRPLTFVQRRHLAGCPGCAREADEIREVVATLDQAEGFPRTAGPAPGPVEAAGGLGPRIAADIRRKRVAGTRRRRALAVFAAAAAILGALVFTPVLGRGGPEPAHPVALAREGRMIPQPWGTEVPITLTGLDQGKTYRLMTADATGNTMPAGTVRAESDQPLHTHMVTAMNRAAIRLLIVADQDGRPVGQLPVA</sequence>
<keyword evidence="3" id="KW-0812">Transmembrane</keyword>
<evidence type="ECO:0000313" key="4">
    <source>
        <dbReference type="EMBL" id="WAL67798.1"/>
    </source>
</evidence>
<evidence type="ECO:0008006" key="6">
    <source>
        <dbReference type="Google" id="ProtNLM"/>
    </source>
</evidence>
<keyword evidence="1" id="KW-0805">Transcription regulation</keyword>
<dbReference type="RefSeq" id="WP_268757893.1">
    <property type="nucleotide sequence ID" value="NZ_CP113836.1"/>
</dbReference>
<evidence type="ECO:0000256" key="3">
    <source>
        <dbReference type="SAM" id="Phobius"/>
    </source>
</evidence>
<accession>A0ABY7B9H0</accession>
<keyword evidence="3" id="KW-1133">Transmembrane helix</keyword>
<dbReference type="Gene3D" id="1.10.10.1320">
    <property type="entry name" value="Anti-sigma factor, zinc-finger domain"/>
    <property type="match status" value="1"/>
</dbReference>